<dbReference type="InterPro" id="IPR000719">
    <property type="entry name" value="Prot_kinase_dom"/>
</dbReference>
<dbReference type="OMA" id="VSEFCYP"/>
<dbReference type="AlphaFoldDB" id="A0A7N2LRX2"/>
<dbReference type="OrthoDB" id="4062651at2759"/>
<evidence type="ECO:0000256" key="3">
    <source>
        <dbReference type="ARBA" id="ARBA00022679"/>
    </source>
</evidence>
<keyword evidence="3" id="KW-0808">Transferase</keyword>
<feature type="domain" description="Protein kinase" evidence="11">
    <location>
        <begin position="51"/>
        <end position="332"/>
    </location>
</feature>
<dbReference type="PANTHER" id="PTHR27003:SF451">
    <property type="entry name" value="PROTEIN KINASE DOMAIN-CONTAINING PROTEIN"/>
    <property type="match status" value="1"/>
</dbReference>
<dbReference type="SUPFAM" id="SSF56112">
    <property type="entry name" value="Protein kinase-like (PK-like)"/>
    <property type="match status" value="1"/>
</dbReference>
<evidence type="ECO:0000259" key="11">
    <source>
        <dbReference type="PROSITE" id="PS50011"/>
    </source>
</evidence>
<reference evidence="12 13" key="1">
    <citation type="journal article" date="2016" name="G3 (Bethesda)">
        <title>First Draft Assembly and Annotation of the Genome of a California Endemic Oak Quercus lobata Nee (Fagaceae).</title>
        <authorList>
            <person name="Sork V.L."/>
            <person name="Fitz-Gibbon S.T."/>
            <person name="Puiu D."/>
            <person name="Crepeau M."/>
            <person name="Gugger P.F."/>
            <person name="Sherman R."/>
            <person name="Stevens K."/>
            <person name="Langley C.H."/>
            <person name="Pellegrini M."/>
            <person name="Salzberg S.L."/>
        </authorList>
    </citation>
    <scope>NUCLEOTIDE SEQUENCE [LARGE SCALE GENOMIC DNA]</scope>
    <source>
        <strain evidence="12 13">cv. SW786</strain>
    </source>
</reference>
<gene>
    <name evidence="12" type="primary">LOC115990848</name>
</gene>
<name>A0A7N2LRX2_QUELO</name>
<evidence type="ECO:0000256" key="8">
    <source>
        <dbReference type="ARBA" id="ARBA00048679"/>
    </source>
</evidence>
<dbReference type="GO" id="GO:0005886">
    <property type="term" value="C:plasma membrane"/>
    <property type="evidence" value="ECO:0007669"/>
    <property type="project" value="TreeGrafter"/>
</dbReference>
<protein>
    <recommendedName>
        <fullName evidence="1">non-specific serine/threonine protein kinase</fullName>
        <ecNumber evidence="1">2.7.11.1</ecNumber>
    </recommendedName>
</protein>
<dbReference type="PROSITE" id="PS00108">
    <property type="entry name" value="PROTEIN_KINASE_ST"/>
    <property type="match status" value="1"/>
</dbReference>
<dbReference type="InterPro" id="IPR017441">
    <property type="entry name" value="Protein_kinase_ATP_BS"/>
</dbReference>
<dbReference type="RefSeq" id="XP_030970479.1">
    <property type="nucleotide sequence ID" value="XM_031114619.1"/>
</dbReference>
<dbReference type="SMART" id="SM00220">
    <property type="entry name" value="S_TKc"/>
    <property type="match status" value="1"/>
</dbReference>
<dbReference type="GO" id="GO:0009506">
    <property type="term" value="C:plasmodesma"/>
    <property type="evidence" value="ECO:0007669"/>
    <property type="project" value="TreeGrafter"/>
</dbReference>
<accession>A0A7N2LRX2</accession>
<dbReference type="PANTHER" id="PTHR27003">
    <property type="entry name" value="OS07G0166700 PROTEIN"/>
    <property type="match status" value="1"/>
</dbReference>
<dbReference type="PROSITE" id="PS00107">
    <property type="entry name" value="PROTEIN_KINASE_ATP"/>
    <property type="match status" value="1"/>
</dbReference>
<dbReference type="Gene3D" id="3.30.200.20">
    <property type="entry name" value="Phosphorylase Kinase, domain 1"/>
    <property type="match status" value="1"/>
</dbReference>
<dbReference type="InterPro" id="IPR011009">
    <property type="entry name" value="Kinase-like_dom_sf"/>
</dbReference>
<dbReference type="PROSITE" id="PS50011">
    <property type="entry name" value="PROTEIN_KINASE_DOM"/>
    <property type="match status" value="1"/>
</dbReference>
<sequence>MEGISQSISKLLRLSGKGRSDEKKQNYSSDLPEGLCRRFSVGEIKKATNDFADDLVIGEGGFGKVYKGFIDDQGISVAIKRLKYSSIEGVVELTNEVVLLCQIRHPNLIRLIGYCIDEGEGCLVYEFMVNGNLHQHILICGTDHDPLPWKQRLAICIGVARGLHYLHTGLKHTIIHRDVKISNILLDEKWEAKLADFGLSKMGPPSLSKALIRVESLVKGTFGYLDPEYHRSQELTDKSDVYSFGVVLFELLCGRSILDPNLVAERQNLISWASKCKQEGTMNEIIDPYLMGKIAPLCFKIYFGIASSCVREEGKDRPAMGEVEVRLERALLLQEIADAAREEGEYDYPIDELTCNYSPIEMNRYDRGASPSTVGNPFWDSDSIELSDLSQTAN</sequence>
<dbReference type="Pfam" id="PF07714">
    <property type="entry name" value="PK_Tyr_Ser-Thr"/>
    <property type="match status" value="1"/>
</dbReference>
<feature type="binding site" evidence="9">
    <location>
        <position position="80"/>
    </location>
    <ligand>
        <name>ATP</name>
        <dbReference type="ChEBI" id="CHEBI:30616"/>
    </ligand>
</feature>
<dbReference type="GO" id="GO:0004674">
    <property type="term" value="F:protein serine/threonine kinase activity"/>
    <property type="evidence" value="ECO:0007669"/>
    <property type="project" value="UniProtKB-KW"/>
</dbReference>
<dbReference type="EC" id="2.7.11.1" evidence="1"/>
<dbReference type="KEGG" id="qlo:115990848"/>
<dbReference type="Gene3D" id="1.10.510.10">
    <property type="entry name" value="Transferase(Phosphotransferase) domain 1"/>
    <property type="match status" value="1"/>
</dbReference>
<evidence type="ECO:0000313" key="12">
    <source>
        <dbReference type="EnsemblPlants" id="QL05p061070:mrna:CDS:1"/>
    </source>
</evidence>
<evidence type="ECO:0000256" key="6">
    <source>
        <dbReference type="ARBA" id="ARBA00022840"/>
    </source>
</evidence>
<evidence type="ECO:0000256" key="5">
    <source>
        <dbReference type="ARBA" id="ARBA00022777"/>
    </source>
</evidence>
<proteinExistence type="inferred from homology"/>
<dbReference type="EnsemblPlants" id="QL05p061070:mrna">
    <property type="protein sequence ID" value="QL05p061070:mrna:CDS:1"/>
    <property type="gene ID" value="QL05p061070"/>
</dbReference>
<evidence type="ECO:0000256" key="1">
    <source>
        <dbReference type="ARBA" id="ARBA00012513"/>
    </source>
</evidence>
<comment type="catalytic activity">
    <reaction evidence="7">
        <text>L-threonyl-[protein] + ATP = O-phospho-L-threonyl-[protein] + ADP + H(+)</text>
        <dbReference type="Rhea" id="RHEA:46608"/>
        <dbReference type="Rhea" id="RHEA-COMP:11060"/>
        <dbReference type="Rhea" id="RHEA-COMP:11605"/>
        <dbReference type="ChEBI" id="CHEBI:15378"/>
        <dbReference type="ChEBI" id="CHEBI:30013"/>
        <dbReference type="ChEBI" id="CHEBI:30616"/>
        <dbReference type="ChEBI" id="CHEBI:61977"/>
        <dbReference type="ChEBI" id="CHEBI:456216"/>
        <dbReference type="EC" id="2.7.11.1"/>
    </reaction>
</comment>
<dbReference type="GO" id="GO:0005524">
    <property type="term" value="F:ATP binding"/>
    <property type="evidence" value="ECO:0007669"/>
    <property type="project" value="UniProtKB-UniRule"/>
</dbReference>
<dbReference type="FunFam" id="1.10.510.10:FF:001023">
    <property type="entry name" value="Os07g0541700 protein"/>
    <property type="match status" value="1"/>
</dbReference>
<dbReference type="FunFam" id="3.30.200.20:FF:000039">
    <property type="entry name" value="receptor-like protein kinase FERONIA"/>
    <property type="match status" value="1"/>
</dbReference>
<comment type="catalytic activity">
    <reaction evidence="8">
        <text>L-seryl-[protein] + ATP = O-phospho-L-seryl-[protein] + ADP + H(+)</text>
        <dbReference type="Rhea" id="RHEA:17989"/>
        <dbReference type="Rhea" id="RHEA-COMP:9863"/>
        <dbReference type="Rhea" id="RHEA-COMP:11604"/>
        <dbReference type="ChEBI" id="CHEBI:15378"/>
        <dbReference type="ChEBI" id="CHEBI:29999"/>
        <dbReference type="ChEBI" id="CHEBI:30616"/>
        <dbReference type="ChEBI" id="CHEBI:83421"/>
        <dbReference type="ChEBI" id="CHEBI:456216"/>
        <dbReference type="EC" id="2.7.11.1"/>
    </reaction>
</comment>
<dbReference type="Proteomes" id="UP000594261">
    <property type="component" value="Chromosome 5"/>
</dbReference>
<dbReference type="InterPro" id="IPR008271">
    <property type="entry name" value="Ser/Thr_kinase_AS"/>
</dbReference>
<evidence type="ECO:0000256" key="10">
    <source>
        <dbReference type="RuleBase" id="RU000304"/>
    </source>
</evidence>
<evidence type="ECO:0000256" key="2">
    <source>
        <dbReference type="ARBA" id="ARBA00022527"/>
    </source>
</evidence>
<dbReference type="GO" id="GO:0004714">
    <property type="term" value="F:transmembrane receptor protein tyrosine kinase activity"/>
    <property type="evidence" value="ECO:0007669"/>
    <property type="project" value="InterPro"/>
</dbReference>
<keyword evidence="2 10" id="KW-0723">Serine/threonine-protein kinase</keyword>
<reference evidence="12" key="2">
    <citation type="submission" date="2021-01" db="UniProtKB">
        <authorList>
            <consortium name="EnsemblPlants"/>
        </authorList>
    </citation>
    <scope>IDENTIFICATION</scope>
</reference>
<comment type="similarity">
    <text evidence="10">Belongs to the protein kinase superfamily.</text>
</comment>
<dbReference type="Gramene" id="QL05p061070:mrna">
    <property type="protein sequence ID" value="QL05p061070:mrna:CDS:1"/>
    <property type="gene ID" value="QL05p061070"/>
</dbReference>
<keyword evidence="5" id="KW-0418">Kinase</keyword>
<dbReference type="CDD" id="cd14066">
    <property type="entry name" value="STKc_IRAK"/>
    <property type="match status" value="1"/>
</dbReference>
<evidence type="ECO:0000313" key="13">
    <source>
        <dbReference type="Proteomes" id="UP000594261"/>
    </source>
</evidence>
<dbReference type="InterPro" id="IPR001245">
    <property type="entry name" value="Ser-Thr/Tyr_kinase_cat_dom"/>
</dbReference>
<keyword evidence="13" id="KW-1185">Reference proteome</keyword>
<dbReference type="EMBL" id="LRBV02000005">
    <property type="status" value="NOT_ANNOTATED_CDS"/>
    <property type="molecule type" value="Genomic_DNA"/>
</dbReference>
<evidence type="ECO:0000256" key="7">
    <source>
        <dbReference type="ARBA" id="ARBA00047899"/>
    </source>
</evidence>
<organism evidence="12 13">
    <name type="scientific">Quercus lobata</name>
    <name type="common">Valley oak</name>
    <dbReference type="NCBI Taxonomy" id="97700"/>
    <lineage>
        <taxon>Eukaryota</taxon>
        <taxon>Viridiplantae</taxon>
        <taxon>Streptophyta</taxon>
        <taxon>Embryophyta</taxon>
        <taxon>Tracheophyta</taxon>
        <taxon>Spermatophyta</taxon>
        <taxon>Magnoliopsida</taxon>
        <taxon>eudicotyledons</taxon>
        <taxon>Gunneridae</taxon>
        <taxon>Pentapetalae</taxon>
        <taxon>rosids</taxon>
        <taxon>fabids</taxon>
        <taxon>Fagales</taxon>
        <taxon>Fagaceae</taxon>
        <taxon>Quercus</taxon>
    </lineage>
</organism>
<keyword evidence="6 9" id="KW-0067">ATP-binding</keyword>
<dbReference type="InParanoid" id="A0A7N2LRX2"/>
<evidence type="ECO:0000256" key="9">
    <source>
        <dbReference type="PROSITE-ProRule" id="PRU10141"/>
    </source>
</evidence>
<evidence type="ECO:0000256" key="4">
    <source>
        <dbReference type="ARBA" id="ARBA00022741"/>
    </source>
</evidence>
<dbReference type="InterPro" id="IPR045272">
    <property type="entry name" value="ANXUR1/2-like"/>
</dbReference>
<dbReference type="GeneID" id="115990848"/>
<keyword evidence="4 9" id="KW-0547">Nucleotide-binding</keyword>